<keyword evidence="4 11" id="KW-0285">Flavoprotein</keyword>
<evidence type="ECO:0000256" key="5">
    <source>
        <dbReference type="ARBA" id="ARBA00022679"/>
    </source>
</evidence>
<accession>A0ABV1IGA7</accession>
<dbReference type="SUPFAM" id="SSF143631">
    <property type="entry name" value="ApbE-like"/>
    <property type="match status" value="1"/>
</dbReference>
<proteinExistence type="inferred from homology"/>
<evidence type="ECO:0000256" key="7">
    <source>
        <dbReference type="ARBA" id="ARBA00022827"/>
    </source>
</evidence>
<dbReference type="Proteomes" id="UP001478817">
    <property type="component" value="Unassembled WGS sequence"/>
</dbReference>
<keyword evidence="8 11" id="KW-0460">Magnesium</keyword>
<evidence type="ECO:0000256" key="12">
    <source>
        <dbReference type="RuleBase" id="RU363002"/>
    </source>
</evidence>
<dbReference type="PROSITE" id="PS51257">
    <property type="entry name" value="PROKAR_LIPOPROTEIN"/>
    <property type="match status" value="1"/>
</dbReference>
<protein>
    <recommendedName>
        <fullName evidence="3 11">FAD:protein FMN transferase</fullName>
        <ecNumber evidence="2 11">2.7.1.180</ecNumber>
    </recommendedName>
    <alternativeName>
        <fullName evidence="9 11">Flavin transferase</fullName>
    </alternativeName>
</protein>
<organism evidence="14 15">
    <name type="scientific">Paratractidigestivibacter faecalis</name>
    <dbReference type="NCBI Taxonomy" id="2292441"/>
    <lineage>
        <taxon>Bacteria</taxon>
        <taxon>Bacillati</taxon>
        <taxon>Actinomycetota</taxon>
        <taxon>Coriobacteriia</taxon>
        <taxon>Coriobacteriales</taxon>
        <taxon>Atopobiaceae</taxon>
        <taxon>Paratractidigestivibacter</taxon>
    </lineage>
</organism>
<dbReference type="Gene3D" id="3.10.520.10">
    <property type="entry name" value="ApbE-like domains"/>
    <property type="match status" value="1"/>
</dbReference>
<keyword evidence="7 11" id="KW-0274">FAD</keyword>
<evidence type="ECO:0000256" key="11">
    <source>
        <dbReference type="PIRNR" id="PIRNR006268"/>
    </source>
</evidence>
<keyword evidence="6 11" id="KW-0479">Metal-binding</keyword>
<evidence type="ECO:0000256" key="3">
    <source>
        <dbReference type="ARBA" id="ARBA00016337"/>
    </source>
</evidence>
<dbReference type="PIRSF" id="PIRSF006268">
    <property type="entry name" value="ApbE"/>
    <property type="match status" value="1"/>
</dbReference>
<sequence length="355" mass="37348">MYLSRQANITRRTFAGLGLGAIGALALGGCSGSGVSETSGSDSGTQASDAATATPDSPQTATIFVFDTVVQMSALCSEELMDSLVERCTYFENHFSRTVEGSDVWNVNHAKGKPVEVATETAEVISAALVYSEASGGLFDITIGAVSSLWDFDEGVKPEDDAIQAALPHVDWRGVEVEGNAVTLTDPEAMIDLGGIAKGYIADDLVRMLRDGGCSQASLSLGGNVYVLGQSYDGDPWNVGVQDPNGADNDVIATVEATDASVVTSGLYERDFEQDGVLYYHILDPKTGYPVETDLASASIKSERSLDGDAYSTILFLMGRDAALDLLNTDDRFSGVLVDKDDVAVASDESGFVLA</sequence>
<comment type="cofactor">
    <cofactor evidence="1 12">
        <name>Mg(2+)</name>
        <dbReference type="ChEBI" id="CHEBI:18420"/>
    </cofactor>
</comment>
<dbReference type="Pfam" id="PF02424">
    <property type="entry name" value="ApbE"/>
    <property type="match status" value="1"/>
</dbReference>
<keyword evidence="5 11" id="KW-0808">Transferase</keyword>
<dbReference type="InterPro" id="IPR024932">
    <property type="entry name" value="ApbE"/>
</dbReference>
<keyword evidence="12" id="KW-1003">Cell membrane</keyword>
<comment type="caution">
    <text evidence="14">The sequence shown here is derived from an EMBL/GenBank/DDBJ whole genome shotgun (WGS) entry which is preliminary data.</text>
</comment>
<comment type="function">
    <text evidence="12">Flavin transferase that catalyzes the transfer of the FMN moiety of FAD and its covalent binding to the hydroxyl group of a threonine residue in a target flavoprotein.</text>
</comment>
<evidence type="ECO:0000256" key="9">
    <source>
        <dbReference type="ARBA" id="ARBA00031306"/>
    </source>
</evidence>
<evidence type="ECO:0000313" key="15">
    <source>
        <dbReference type="Proteomes" id="UP001478817"/>
    </source>
</evidence>
<keyword evidence="12" id="KW-0449">Lipoprotein</keyword>
<dbReference type="InterPro" id="IPR003374">
    <property type="entry name" value="ApbE-like_sf"/>
</dbReference>
<name>A0ABV1IGA7_9ACTN</name>
<comment type="catalytic activity">
    <reaction evidence="10 11 12">
        <text>L-threonyl-[protein] + FAD = FMN-L-threonyl-[protein] + AMP + H(+)</text>
        <dbReference type="Rhea" id="RHEA:36847"/>
        <dbReference type="Rhea" id="RHEA-COMP:11060"/>
        <dbReference type="Rhea" id="RHEA-COMP:11061"/>
        <dbReference type="ChEBI" id="CHEBI:15378"/>
        <dbReference type="ChEBI" id="CHEBI:30013"/>
        <dbReference type="ChEBI" id="CHEBI:57692"/>
        <dbReference type="ChEBI" id="CHEBI:74257"/>
        <dbReference type="ChEBI" id="CHEBI:456215"/>
        <dbReference type="EC" id="2.7.1.180"/>
    </reaction>
</comment>
<evidence type="ECO:0000256" key="13">
    <source>
        <dbReference type="SAM" id="MobiDB-lite"/>
    </source>
</evidence>
<evidence type="ECO:0000313" key="14">
    <source>
        <dbReference type="EMBL" id="MEQ2637667.1"/>
    </source>
</evidence>
<keyword evidence="12" id="KW-0472">Membrane</keyword>
<dbReference type="PANTHER" id="PTHR30040">
    <property type="entry name" value="THIAMINE BIOSYNTHESIS LIPOPROTEIN APBE"/>
    <property type="match status" value="1"/>
</dbReference>
<keyword evidence="12" id="KW-0997">Cell inner membrane</keyword>
<evidence type="ECO:0000256" key="6">
    <source>
        <dbReference type="ARBA" id="ARBA00022723"/>
    </source>
</evidence>
<keyword evidence="15" id="KW-1185">Reference proteome</keyword>
<gene>
    <name evidence="14" type="ORF">AAAT05_04835</name>
</gene>
<evidence type="ECO:0000256" key="10">
    <source>
        <dbReference type="ARBA" id="ARBA00048540"/>
    </source>
</evidence>
<dbReference type="PANTHER" id="PTHR30040:SF2">
    <property type="entry name" value="FAD:PROTEIN FMN TRANSFERASE"/>
    <property type="match status" value="1"/>
</dbReference>
<evidence type="ECO:0000256" key="4">
    <source>
        <dbReference type="ARBA" id="ARBA00022630"/>
    </source>
</evidence>
<reference evidence="14 15" key="1">
    <citation type="submission" date="2024-04" db="EMBL/GenBank/DDBJ databases">
        <title>Human intestinal bacterial collection.</title>
        <authorList>
            <person name="Pauvert C."/>
            <person name="Hitch T.C.A."/>
            <person name="Clavel T."/>
        </authorList>
    </citation>
    <scope>NUCLEOTIDE SEQUENCE [LARGE SCALE GENOMIC DNA]</scope>
    <source>
        <strain evidence="14 15">CLA-AA-H197</strain>
    </source>
</reference>
<feature type="region of interest" description="Disordered" evidence="13">
    <location>
        <begin position="36"/>
        <end position="56"/>
    </location>
</feature>
<dbReference type="EMBL" id="JBBNGS010000007">
    <property type="protein sequence ID" value="MEQ2637667.1"/>
    <property type="molecule type" value="Genomic_DNA"/>
</dbReference>
<evidence type="ECO:0000256" key="1">
    <source>
        <dbReference type="ARBA" id="ARBA00001946"/>
    </source>
</evidence>
<evidence type="ECO:0000256" key="8">
    <source>
        <dbReference type="ARBA" id="ARBA00022842"/>
    </source>
</evidence>
<comment type="subcellular location">
    <subcellularLocation>
        <location evidence="12">Cell inner membrane</location>
        <topology evidence="12">Lipid-anchor</topology>
        <orientation evidence="12">Periplasmic side</orientation>
    </subcellularLocation>
</comment>
<dbReference type="GO" id="GO:0016740">
    <property type="term" value="F:transferase activity"/>
    <property type="evidence" value="ECO:0007669"/>
    <property type="project" value="UniProtKB-KW"/>
</dbReference>
<dbReference type="RefSeq" id="WP_349182236.1">
    <property type="nucleotide sequence ID" value="NZ_JBBNGS010000007.1"/>
</dbReference>
<evidence type="ECO:0000256" key="2">
    <source>
        <dbReference type="ARBA" id="ARBA00011955"/>
    </source>
</evidence>
<comment type="similarity">
    <text evidence="11 12">Belongs to the ApbE family.</text>
</comment>
<dbReference type="EC" id="2.7.1.180" evidence="2 11"/>